<reference evidence="4" key="2">
    <citation type="journal article" date="2021" name="PeerJ">
        <title>Extensive microbial diversity within the chicken gut microbiome revealed by metagenomics and culture.</title>
        <authorList>
            <person name="Gilroy R."/>
            <person name="Ravi A."/>
            <person name="Getino M."/>
            <person name="Pursley I."/>
            <person name="Horton D.L."/>
            <person name="Alikhan N.F."/>
            <person name="Baker D."/>
            <person name="Gharbi K."/>
            <person name="Hall N."/>
            <person name="Watson M."/>
            <person name="Adriaenssens E.M."/>
            <person name="Foster-Nyarko E."/>
            <person name="Jarju S."/>
            <person name="Secka A."/>
            <person name="Antonio M."/>
            <person name="Oren A."/>
            <person name="Chaudhuri R.R."/>
            <person name="La Ragione R."/>
            <person name="Hildebrand F."/>
            <person name="Pallen M.J."/>
        </authorList>
    </citation>
    <scope>NUCLEOTIDE SEQUENCE</scope>
    <source>
        <strain evidence="4">4920</strain>
    </source>
</reference>
<feature type="domain" description="NodB homology" evidence="3">
    <location>
        <begin position="402"/>
        <end position="614"/>
    </location>
</feature>
<dbReference type="PANTHER" id="PTHR34216:SF11">
    <property type="entry name" value="CHITOOLIGOSACCHARIDE DEACETYLASE"/>
    <property type="match status" value="1"/>
</dbReference>
<dbReference type="Gene3D" id="2.60.120.200">
    <property type="match status" value="1"/>
</dbReference>
<name>A0A9D1T019_9FIRM</name>
<dbReference type="InterPro" id="IPR002509">
    <property type="entry name" value="NODB_dom"/>
</dbReference>
<feature type="signal peptide" evidence="2">
    <location>
        <begin position="1"/>
        <end position="27"/>
    </location>
</feature>
<reference evidence="4" key="1">
    <citation type="submission" date="2020-10" db="EMBL/GenBank/DDBJ databases">
        <authorList>
            <person name="Gilroy R."/>
        </authorList>
    </citation>
    <scope>NUCLEOTIDE SEQUENCE</scope>
    <source>
        <strain evidence="4">4920</strain>
    </source>
</reference>
<sequence length="668" mass="74266">MTVKKLMFITALFTAALLCCFAITAAAQPKLSEDFSDVTQSGRDIVNNQTKRKLYTTVNSETASATVVTKAKPDDPDNKAVELKVTDATQQAYLQTTDLSTPLMGNVTVEFSILRPDTDADLTLIQLRDVLGASGTYVDNGAILKFGSDNKISAINGMDGKNVNYEPVADYQADTWYHIKMEIDPHNSCYSLYIGENKYVLGEQDRVTSSSEDGSFALRSAFKNDSIQLLRFHIINQACTVYIDDVAISQDLAIVSEGFTDRLGIPTTNILEGENVFHYRVTNNTQQPQSAVVIAAVYEKSGQGDRLVSITSQDLAFPAEQEGSYSISVNNPSGDLEKHYLRVLVWKDLMSLNPMRNSIMSGSFQLDSKEAEEIPADLTDATLDIEGEVSSVKKAYPDGKLKALTLRYDDAYYHDRTLVSKFNQYGLKGTFYVALKNINLTGTNDGTGTNPLTAAELPVLYQGHEVASHTINHLYMKDMTDTEFFNELTASKEQLEEIMGYEVTGFAYAYGDYGTDRDKTIAMVERAGYDYAVSTVSSYDFSLPDMTKPYELPFTIRHREDLLAKTDEFLALDPAEMSLFFIMGHAHEFYNDGNWELFDQFGAKIQNQPDIWYATNGEVFSYLTDMQNVTISAQADGLQITNPGVNTLYFLINDQVVTVDAATRLTIL</sequence>
<dbReference type="PROSITE" id="PS51677">
    <property type="entry name" value="NODB"/>
    <property type="match status" value="1"/>
</dbReference>
<dbReference type="SUPFAM" id="SSF88713">
    <property type="entry name" value="Glycoside hydrolase/deacetylase"/>
    <property type="match status" value="1"/>
</dbReference>
<protein>
    <submittedName>
        <fullName evidence="4">Polysaccharide deacetylase family protein</fullName>
    </submittedName>
</protein>
<proteinExistence type="predicted"/>
<evidence type="ECO:0000259" key="3">
    <source>
        <dbReference type="PROSITE" id="PS51677"/>
    </source>
</evidence>
<dbReference type="GO" id="GO:0016810">
    <property type="term" value="F:hydrolase activity, acting on carbon-nitrogen (but not peptide) bonds"/>
    <property type="evidence" value="ECO:0007669"/>
    <property type="project" value="InterPro"/>
</dbReference>
<dbReference type="Pfam" id="PF01522">
    <property type="entry name" value="Polysacc_deac_1"/>
    <property type="match status" value="1"/>
</dbReference>
<dbReference type="Proteomes" id="UP000886743">
    <property type="component" value="Unassembled WGS sequence"/>
</dbReference>
<comment type="caution">
    <text evidence="4">The sequence shown here is derived from an EMBL/GenBank/DDBJ whole genome shotgun (WGS) entry which is preliminary data.</text>
</comment>
<dbReference type="InterPro" id="IPR051398">
    <property type="entry name" value="Polysacch_Deacetylase"/>
</dbReference>
<dbReference type="AlphaFoldDB" id="A0A9D1T019"/>
<dbReference type="Gene3D" id="3.20.20.370">
    <property type="entry name" value="Glycoside hydrolase/deacetylase"/>
    <property type="match status" value="1"/>
</dbReference>
<evidence type="ECO:0000256" key="2">
    <source>
        <dbReference type="SAM" id="SignalP"/>
    </source>
</evidence>
<dbReference type="InterPro" id="IPR011330">
    <property type="entry name" value="Glyco_hydro/deAcase_b/a-brl"/>
</dbReference>
<accession>A0A9D1T019</accession>
<evidence type="ECO:0000313" key="4">
    <source>
        <dbReference type="EMBL" id="HIV02246.1"/>
    </source>
</evidence>
<dbReference type="GO" id="GO:0005975">
    <property type="term" value="P:carbohydrate metabolic process"/>
    <property type="evidence" value="ECO:0007669"/>
    <property type="project" value="InterPro"/>
</dbReference>
<dbReference type="PANTHER" id="PTHR34216">
    <property type="match status" value="1"/>
</dbReference>
<gene>
    <name evidence="4" type="ORF">IAC74_01625</name>
</gene>
<keyword evidence="1 2" id="KW-0732">Signal</keyword>
<feature type="chain" id="PRO_5038712950" evidence="2">
    <location>
        <begin position="28"/>
        <end position="668"/>
    </location>
</feature>
<dbReference type="EMBL" id="DVOF01000049">
    <property type="protein sequence ID" value="HIV02246.1"/>
    <property type="molecule type" value="Genomic_DNA"/>
</dbReference>
<dbReference type="CDD" id="cd10967">
    <property type="entry name" value="CE4_GLA_like_6s"/>
    <property type="match status" value="1"/>
</dbReference>
<evidence type="ECO:0000256" key="1">
    <source>
        <dbReference type="ARBA" id="ARBA00022729"/>
    </source>
</evidence>
<evidence type="ECO:0000313" key="5">
    <source>
        <dbReference type="Proteomes" id="UP000886743"/>
    </source>
</evidence>
<organism evidence="4 5">
    <name type="scientific">Candidatus Aphodoplasma excrementigallinarum</name>
    <dbReference type="NCBI Taxonomy" id="2840673"/>
    <lineage>
        <taxon>Bacteria</taxon>
        <taxon>Bacillati</taxon>
        <taxon>Bacillota</taxon>
        <taxon>Clostridia</taxon>
        <taxon>Eubacteriales</taxon>
        <taxon>Candidatus Aphodoplasma</taxon>
    </lineage>
</organism>